<evidence type="ECO:0000256" key="5">
    <source>
        <dbReference type="SAM" id="MobiDB-lite"/>
    </source>
</evidence>
<dbReference type="InterPro" id="IPR036736">
    <property type="entry name" value="ACP-like_sf"/>
</dbReference>
<keyword evidence="3" id="KW-0808">Transferase</keyword>
<dbReference type="InterPro" id="IPR014030">
    <property type="entry name" value="Ketoacyl_synth_N"/>
</dbReference>
<dbReference type="GO" id="GO:0005737">
    <property type="term" value="C:cytoplasm"/>
    <property type="evidence" value="ECO:0007669"/>
    <property type="project" value="TreeGrafter"/>
</dbReference>
<proteinExistence type="predicted"/>
<dbReference type="Pfam" id="PF02801">
    <property type="entry name" value="Ketoacyl-synt_C"/>
    <property type="match status" value="1"/>
</dbReference>
<dbReference type="GO" id="GO:0005886">
    <property type="term" value="C:plasma membrane"/>
    <property type="evidence" value="ECO:0007669"/>
    <property type="project" value="TreeGrafter"/>
</dbReference>
<evidence type="ECO:0000256" key="2">
    <source>
        <dbReference type="ARBA" id="ARBA00022553"/>
    </source>
</evidence>
<keyword evidence="4" id="KW-0012">Acyltransferase</keyword>
<dbReference type="SMART" id="SM00825">
    <property type="entry name" value="PKS_KS"/>
    <property type="match status" value="1"/>
</dbReference>
<dbReference type="InterPro" id="IPR018201">
    <property type="entry name" value="Ketoacyl_synth_AS"/>
</dbReference>
<gene>
    <name evidence="8" type="ORF">POF50_015570</name>
</gene>
<dbReference type="CDD" id="cd00833">
    <property type="entry name" value="PKS"/>
    <property type="match status" value="1"/>
</dbReference>
<evidence type="ECO:0000313" key="8">
    <source>
        <dbReference type="EMBL" id="MDI5970741.1"/>
    </source>
</evidence>
<comment type="caution">
    <text evidence="8">The sequence shown here is derived from an EMBL/GenBank/DDBJ whole genome shotgun (WGS) entry which is preliminary data.</text>
</comment>
<dbReference type="PROSITE" id="PS50075">
    <property type="entry name" value="CARRIER"/>
    <property type="match status" value="1"/>
</dbReference>
<protein>
    <submittedName>
        <fullName evidence="8">Polyketide synthase</fullName>
    </submittedName>
</protein>
<accession>A0AA90H3P9</accession>
<evidence type="ECO:0000259" key="7">
    <source>
        <dbReference type="PROSITE" id="PS52004"/>
    </source>
</evidence>
<feature type="domain" description="Carrier" evidence="6">
    <location>
        <begin position="480"/>
        <end position="564"/>
    </location>
</feature>
<keyword evidence="2" id="KW-0597">Phosphoprotein</keyword>
<feature type="region of interest" description="Disordered" evidence="5">
    <location>
        <begin position="440"/>
        <end position="483"/>
    </location>
</feature>
<dbReference type="SUPFAM" id="SSF47336">
    <property type="entry name" value="ACP-like"/>
    <property type="match status" value="1"/>
</dbReference>
<keyword evidence="1" id="KW-0596">Phosphopantetheine</keyword>
<dbReference type="Pfam" id="PF00109">
    <property type="entry name" value="ketoacyl-synt"/>
    <property type="match status" value="1"/>
</dbReference>
<dbReference type="SUPFAM" id="SSF53901">
    <property type="entry name" value="Thiolase-like"/>
    <property type="match status" value="1"/>
</dbReference>
<dbReference type="GO" id="GO:0006633">
    <property type="term" value="P:fatty acid biosynthetic process"/>
    <property type="evidence" value="ECO:0007669"/>
    <property type="project" value="InterPro"/>
</dbReference>
<evidence type="ECO:0000256" key="4">
    <source>
        <dbReference type="ARBA" id="ARBA00023315"/>
    </source>
</evidence>
<feature type="compositionally biased region" description="Low complexity" evidence="5">
    <location>
        <begin position="472"/>
        <end position="483"/>
    </location>
</feature>
<evidence type="ECO:0000256" key="1">
    <source>
        <dbReference type="ARBA" id="ARBA00022450"/>
    </source>
</evidence>
<sequence>MSERIAVVGYAVRLPGGDDLEDLDRFLMSGRSAVRTHARDELLEQGLDPAEIDDPRYVPRAAATSWTVESAKHIDLLSARERRVTDPQQLLFFDCCVAALEHAGIAAESVAGREVACVGGVGMGLYAGNELSSFFSRSLRHDGQLVGEAVPPEILVGNASDHTVGRVSYRLGLTGPSVNVQTACSTALASVEYACTLLRSGRVELALAGAAALYFPLKRGYQHERGGILSPGGVCRAFDADADGTVGGSGGGVFVLKRLADARRDGDAVHGVIEGVYQGSDGGARASYTAPAFDGQARVIRGALRDAGVEPSALSYVEAHGTGTPVGDLVELSALNEVFGGRDVPLPVGSVKPALGHLDTAAGVASLVNVLLGLRRGAMPGTVNLTRPDPALAGGVARPAAAPVRLRPAGDDGTVRVGISSFGASGTSVHAVVSDYAMTERTDPWQEPAQPPEPAGPPVAVPSGTRGGAPVADTGAAAEEPAAADTDAIRRAVLELLADRAAHSDELRMEDIGRLGAVDIGLDSVDLLAVAKVIEQRWGVRFEILDMLMFTSVDEMIDDLLQQAAGPGTS</sequence>
<evidence type="ECO:0000256" key="3">
    <source>
        <dbReference type="ARBA" id="ARBA00022679"/>
    </source>
</evidence>
<dbReference type="PANTHER" id="PTHR43775:SF37">
    <property type="entry name" value="SI:DKEY-61P9.11"/>
    <property type="match status" value="1"/>
</dbReference>
<dbReference type="GO" id="GO:0004315">
    <property type="term" value="F:3-oxoacyl-[acyl-carrier-protein] synthase activity"/>
    <property type="evidence" value="ECO:0007669"/>
    <property type="project" value="InterPro"/>
</dbReference>
<dbReference type="RefSeq" id="WP_271313501.1">
    <property type="nucleotide sequence ID" value="NZ_JABXJJ020000017.1"/>
</dbReference>
<feature type="compositionally biased region" description="Pro residues" evidence="5">
    <location>
        <begin position="449"/>
        <end position="460"/>
    </location>
</feature>
<feature type="domain" description="Ketosynthase family 3 (KS3)" evidence="7">
    <location>
        <begin position="2"/>
        <end position="435"/>
    </location>
</feature>
<dbReference type="InterPro" id="IPR009081">
    <property type="entry name" value="PP-bd_ACP"/>
</dbReference>
<reference evidence="8" key="1">
    <citation type="submission" date="2023-05" db="EMBL/GenBank/DDBJ databases">
        <title>Streptantibioticus silvisoli sp. nov., acidotolerant actinomycetes 1 from pine litter.</title>
        <authorList>
            <person name="Swiecimska M."/>
            <person name="Golinska P."/>
            <person name="Sangal V."/>
            <person name="Wachnowicz B."/>
            <person name="Goodfellow M."/>
        </authorList>
    </citation>
    <scope>NUCLEOTIDE SEQUENCE</scope>
    <source>
        <strain evidence="8">SL13</strain>
    </source>
</reference>
<dbReference type="GO" id="GO:0071770">
    <property type="term" value="P:DIM/DIP cell wall layer assembly"/>
    <property type="evidence" value="ECO:0007669"/>
    <property type="project" value="TreeGrafter"/>
</dbReference>
<dbReference type="Gene3D" id="3.40.47.10">
    <property type="match status" value="1"/>
</dbReference>
<dbReference type="InterPro" id="IPR016039">
    <property type="entry name" value="Thiolase-like"/>
</dbReference>
<dbReference type="InterPro" id="IPR050091">
    <property type="entry name" value="PKS_NRPS_Biosynth_Enz"/>
</dbReference>
<dbReference type="PROSITE" id="PS00606">
    <property type="entry name" value="KS3_1"/>
    <property type="match status" value="1"/>
</dbReference>
<dbReference type="EMBL" id="JABXJJ020000017">
    <property type="protein sequence ID" value="MDI5970741.1"/>
    <property type="molecule type" value="Genomic_DNA"/>
</dbReference>
<dbReference type="AlphaFoldDB" id="A0AA90H3P9"/>
<organism evidence="8">
    <name type="scientific">Streptantibioticus silvisoli</name>
    <dbReference type="NCBI Taxonomy" id="2705255"/>
    <lineage>
        <taxon>Bacteria</taxon>
        <taxon>Bacillati</taxon>
        <taxon>Actinomycetota</taxon>
        <taxon>Actinomycetes</taxon>
        <taxon>Kitasatosporales</taxon>
        <taxon>Streptomycetaceae</taxon>
        <taxon>Streptantibioticus</taxon>
    </lineage>
</organism>
<dbReference type="GO" id="GO:0004312">
    <property type="term" value="F:fatty acid synthase activity"/>
    <property type="evidence" value="ECO:0007669"/>
    <property type="project" value="TreeGrafter"/>
</dbReference>
<dbReference type="InterPro" id="IPR014031">
    <property type="entry name" value="Ketoacyl_synth_C"/>
</dbReference>
<dbReference type="InterPro" id="IPR020841">
    <property type="entry name" value="PKS_Beta-ketoAc_synthase_dom"/>
</dbReference>
<dbReference type="PROSITE" id="PS52004">
    <property type="entry name" value="KS3_2"/>
    <property type="match status" value="1"/>
</dbReference>
<dbReference type="PANTHER" id="PTHR43775">
    <property type="entry name" value="FATTY ACID SYNTHASE"/>
    <property type="match status" value="1"/>
</dbReference>
<name>A0AA90H3P9_9ACTN</name>
<evidence type="ECO:0000259" key="6">
    <source>
        <dbReference type="PROSITE" id="PS50075"/>
    </source>
</evidence>